<dbReference type="InterPro" id="IPR009403">
    <property type="entry name" value="UPF0637"/>
</dbReference>
<evidence type="ECO:0000256" key="1">
    <source>
        <dbReference type="HAMAP-Rule" id="MF_01851"/>
    </source>
</evidence>
<sequence>MSFAGFLENDFDVFHIDGLESRMEGIRTQIQPKFKKIGEAILNDTSLLAGHEMFVHIAQHARRKVNAPVDTWMAFCENKRGYKQYPHFQIGLFDDRVFVWLALIYELPSKRKIAETYLEHLPDLLRHIPDHFEISPDHMKKDSFRVSDLGEQGVRDLLERFRDVNKAELLIGRTFARTDPQVHRAAFLDTVKDTFSTLAPLYGMARS</sequence>
<comment type="similarity">
    <text evidence="1">Belongs to the UPF0637 family.</text>
</comment>
<evidence type="ECO:0000313" key="2">
    <source>
        <dbReference type="EMBL" id="MFB9750050.1"/>
    </source>
</evidence>
<dbReference type="Gene3D" id="3.30.930.20">
    <property type="entry name" value="Protein of unknown function DUF1054"/>
    <property type="match status" value="1"/>
</dbReference>
<gene>
    <name evidence="2" type="ORF">ACFFNY_00560</name>
</gene>
<proteinExistence type="inferred from homology"/>
<dbReference type="EMBL" id="JBHMAG010000001">
    <property type="protein sequence ID" value="MFB9750050.1"/>
    <property type="molecule type" value="Genomic_DNA"/>
</dbReference>
<dbReference type="InterPro" id="IPR053707">
    <property type="entry name" value="UPF0637_domain_sf"/>
</dbReference>
<name>A0ABV5VPG2_9BACL</name>
<comment type="caution">
    <text evidence="2">The sequence shown here is derived from an EMBL/GenBank/DDBJ whole genome shotgun (WGS) entry which is preliminary data.</text>
</comment>
<accession>A0ABV5VPG2</accession>
<dbReference type="RefSeq" id="WP_344910205.1">
    <property type="nucleotide sequence ID" value="NZ_BAAAYO010000008.1"/>
</dbReference>
<dbReference type="SUPFAM" id="SSF142913">
    <property type="entry name" value="YktB/PF0168-like"/>
    <property type="match status" value="1"/>
</dbReference>
<dbReference type="PIRSF" id="PIRSF021332">
    <property type="entry name" value="DUF1054"/>
    <property type="match status" value="1"/>
</dbReference>
<reference evidence="2 3" key="1">
    <citation type="submission" date="2024-09" db="EMBL/GenBank/DDBJ databases">
        <authorList>
            <person name="Sun Q."/>
            <person name="Mori K."/>
        </authorList>
    </citation>
    <scope>NUCLEOTIDE SEQUENCE [LARGE SCALE GENOMIC DNA]</scope>
    <source>
        <strain evidence="2 3">JCM 12520</strain>
    </source>
</reference>
<evidence type="ECO:0000313" key="3">
    <source>
        <dbReference type="Proteomes" id="UP001589619"/>
    </source>
</evidence>
<dbReference type="HAMAP" id="MF_01851">
    <property type="entry name" value="UPF0637"/>
    <property type="match status" value="1"/>
</dbReference>
<keyword evidence="3" id="KW-1185">Reference proteome</keyword>
<organism evidence="2 3">
    <name type="scientific">Paenibacillus hodogayensis</name>
    <dbReference type="NCBI Taxonomy" id="279208"/>
    <lineage>
        <taxon>Bacteria</taxon>
        <taxon>Bacillati</taxon>
        <taxon>Bacillota</taxon>
        <taxon>Bacilli</taxon>
        <taxon>Bacillales</taxon>
        <taxon>Paenibacillaceae</taxon>
        <taxon>Paenibacillus</taxon>
    </lineage>
</organism>
<dbReference type="Pfam" id="PF06335">
    <property type="entry name" value="DUF1054"/>
    <property type="match status" value="1"/>
</dbReference>
<dbReference type="Proteomes" id="UP001589619">
    <property type="component" value="Unassembled WGS sequence"/>
</dbReference>
<protein>
    <recommendedName>
        <fullName evidence="1">UPF0637 protein ACFFNY_00560</fullName>
    </recommendedName>
</protein>